<evidence type="ECO:0000256" key="1">
    <source>
        <dbReference type="SAM" id="MobiDB-lite"/>
    </source>
</evidence>
<protein>
    <submittedName>
        <fullName evidence="2">Uncharacterized protein</fullName>
    </submittedName>
</protein>
<evidence type="ECO:0000313" key="3">
    <source>
        <dbReference type="Proteomes" id="UP000199729"/>
    </source>
</evidence>
<evidence type="ECO:0000313" key="2">
    <source>
        <dbReference type="EMBL" id="ASM78683.1"/>
    </source>
</evidence>
<dbReference type="AlphaFoldDB" id="A0A221KIM8"/>
<reference evidence="2 3" key="1">
    <citation type="submission" date="2017-07" db="EMBL/GenBank/DDBJ databases">
        <title>Complete Genome Sequence of the cosmetic ferment Vitreoscilla filiformis (ATCC15551).</title>
        <authorList>
            <person name="Contreras S."/>
            <person name="Sagory-Zalkind P."/>
            <person name="Blanquart H."/>
            <person name="Iltis A."/>
            <person name="Morand S.C."/>
        </authorList>
    </citation>
    <scope>NUCLEOTIDE SEQUENCE [LARGE SCALE GENOMIC DNA]</scope>
    <source>
        <strain evidence="2 3">ATCC 15551</strain>
    </source>
</reference>
<dbReference type="EMBL" id="CP022423">
    <property type="protein sequence ID" value="ASM78683.1"/>
    <property type="molecule type" value="Genomic_DNA"/>
</dbReference>
<sequence>MSRTKAGSPGTVGASNRANTSRFYMLRLARKLAKRAAQQRQSGAPQPIKATAHTRHTLSLRPRSASTETSTRRMARLKVAADFLAAFIAILKDTPDQADAHRCMVSPWGDGSLDQAAQALRAGDPQQAVKMLAQATEQAREPVSVESFSDRHPNPSGPDVARARCQRADVLRAIRSTRMLMSNPDHALDLTELVPGFLLEDFAGPHQPAATDSASTSATA</sequence>
<feature type="region of interest" description="Disordered" evidence="1">
    <location>
        <begin position="140"/>
        <end position="161"/>
    </location>
</feature>
<feature type="region of interest" description="Disordered" evidence="1">
    <location>
        <begin position="35"/>
        <end position="72"/>
    </location>
</feature>
<gene>
    <name evidence="2" type="ORF">VITFI_CDS2906</name>
</gene>
<name>A0A221KIM8_VITFI</name>
<accession>A0A221KIM8</accession>
<organism evidence="2 3">
    <name type="scientific">Vitreoscilla filiformis</name>
    <dbReference type="NCBI Taxonomy" id="63"/>
    <lineage>
        <taxon>Bacteria</taxon>
        <taxon>Pseudomonadati</taxon>
        <taxon>Pseudomonadota</taxon>
        <taxon>Betaproteobacteria</taxon>
        <taxon>Neisseriales</taxon>
        <taxon>Neisseriaceae</taxon>
        <taxon>Vitreoscilla</taxon>
    </lineage>
</organism>
<keyword evidence="3" id="KW-1185">Reference proteome</keyword>
<proteinExistence type="predicted"/>
<dbReference type="Proteomes" id="UP000199729">
    <property type="component" value="Chromosome"/>
</dbReference>
<dbReference type="RefSeq" id="WP_089417575.1">
    <property type="nucleotide sequence ID" value="NZ_CP022423.1"/>
</dbReference>
<dbReference type="KEGG" id="vff:VITFI_CDS2906"/>